<dbReference type="EMBL" id="JBIGIB010000003">
    <property type="protein sequence ID" value="MFG6467114.1"/>
    <property type="molecule type" value="Genomic_DNA"/>
</dbReference>
<dbReference type="GO" id="GO:0016491">
    <property type="term" value="F:oxidoreductase activity"/>
    <property type="evidence" value="ECO:0007669"/>
    <property type="project" value="UniProtKB-KW"/>
</dbReference>
<proteinExistence type="predicted"/>
<accession>A0ABW7GYP9</accession>
<keyword evidence="2" id="KW-1185">Reference proteome</keyword>
<name>A0ABW7GYP9_9BURK</name>
<protein>
    <submittedName>
        <fullName evidence="1">Gluconate 2-dehydrogenase subunit 3 family protein</fullName>
        <ecNumber evidence="1">1.-.-.-</ecNumber>
    </submittedName>
</protein>
<dbReference type="InterPro" id="IPR027056">
    <property type="entry name" value="Gluconate_2DH_su3"/>
</dbReference>
<reference evidence="1 2" key="1">
    <citation type="submission" date="2024-08" db="EMBL/GenBank/DDBJ databases">
        <authorList>
            <person name="Lu H."/>
        </authorList>
    </citation>
    <scope>NUCLEOTIDE SEQUENCE [LARGE SCALE GENOMIC DNA]</scope>
    <source>
        <strain evidence="1 2">BYS87W</strain>
    </source>
</reference>
<dbReference type="RefSeq" id="WP_394384414.1">
    <property type="nucleotide sequence ID" value="NZ_JBIGIB010000003.1"/>
</dbReference>
<keyword evidence="1" id="KW-0560">Oxidoreductase</keyword>
<evidence type="ECO:0000313" key="2">
    <source>
        <dbReference type="Proteomes" id="UP001606303"/>
    </source>
</evidence>
<comment type="caution">
    <text evidence="1">The sequence shown here is derived from an EMBL/GenBank/DDBJ whole genome shotgun (WGS) entry which is preliminary data.</text>
</comment>
<dbReference type="EC" id="1.-.-.-" evidence="1"/>
<gene>
    <name evidence="1" type="ORF">ACG01O_10895</name>
</gene>
<dbReference type="Pfam" id="PF13618">
    <property type="entry name" value="Gluconate_2-dh3"/>
    <property type="match status" value="1"/>
</dbReference>
<organism evidence="1 2">
    <name type="scientific">Pelomonas baiyunensis</name>
    <dbReference type="NCBI Taxonomy" id="3299026"/>
    <lineage>
        <taxon>Bacteria</taxon>
        <taxon>Pseudomonadati</taxon>
        <taxon>Pseudomonadota</taxon>
        <taxon>Betaproteobacteria</taxon>
        <taxon>Burkholderiales</taxon>
        <taxon>Sphaerotilaceae</taxon>
        <taxon>Roseateles</taxon>
    </lineage>
</organism>
<sequence length="206" mass="22676">MHLDRRTTLQWMLAASAALGVEASGGATPARRPGAGYGTDPKLTRSYRAGELWPLSFTPEQRRCAEALCALIIPADAQSPSAAQLQVHLFIDEWISAPYPTQQRDRGVILQGLAWLDAESERRFQQRFDQLHVTQQARIADDICWVAQAKPEFAEAARFFARFRDLTAGGFYTTPEGSRDLGYVGNVPSVTFDGPPAKVLQIVGLS</sequence>
<evidence type="ECO:0000313" key="1">
    <source>
        <dbReference type="EMBL" id="MFG6467114.1"/>
    </source>
</evidence>
<dbReference type="Proteomes" id="UP001606303">
    <property type="component" value="Unassembled WGS sequence"/>
</dbReference>